<evidence type="ECO:0000313" key="2">
    <source>
        <dbReference type="EMBL" id="GBM15354.1"/>
    </source>
</evidence>
<feature type="compositionally biased region" description="Low complexity" evidence="1">
    <location>
        <begin position="46"/>
        <end position="57"/>
    </location>
</feature>
<gene>
    <name evidence="2" type="ORF">AVEN_199618_1</name>
</gene>
<protein>
    <submittedName>
        <fullName evidence="2">Uncharacterized protein</fullName>
    </submittedName>
</protein>
<feature type="region of interest" description="Disordered" evidence="1">
    <location>
        <begin position="1"/>
        <end position="69"/>
    </location>
</feature>
<proteinExistence type="predicted"/>
<feature type="region of interest" description="Disordered" evidence="1">
    <location>
        <begin position="86"/>
        <end position="118"/>
    </location>
</feature>
<dbReference type="EMBL" id="BGPR01000359">
    <property type="protein sequence ID" value="GBM15354.1"/>
    <property type="molecule type" value="Genomic_DNA"/>
</dbReference>
<accession>A0A4Y2DHM3</accession>
<evidence type="ECO:0000256" key="1">
    <source>
        <dbReference type="SAM" id="MobiDB-lite"/>
    </source>
</evidence>
<reference evidence="2 3" key="1">
    <citation type="journal article" date="2019" name="Sci. Rep.">
        <title>Orb-weaving spider Araneus ventricosus genome elucidates the spidroin gene catalogue.</title>
        <authorList>
            <person name="Kono N."/>
            <person name="Nakamura H."/>
            <person name="Ohtoshi R."/>
            <person name="Moran D.A.P."/>
            <person name="Shinohara A."/>
            <person name="Yoshida Y."/>
            <person name="Fujiwara M."/>
            <person name="Mori M."/>
            <person name="Tomita M."/>
            <person name="Arakawa K."/>
        </authorList>
    </citation>
    <scope>NUCLEOTIDE SEQUENCE [LARGE SCALE GENOMIC DNA]</scope>
</reference>
<comment type="caution">
    <text evidence="2">The sequence shown here is derived from an EMBL/GenBank/DDBJ whole genome shotgun (WGS) entry which is preliminary data.</text>
</comment>
<evidence type="ECO:0000313" key="3">
    <source>
        <dbReference type="Proteomes" id="UP000499080"/>
    </source>
</evidence>
<name>A0A4Y2DHM3_ARAVE</name>
<dbReference type="Proteomes" id="UP000499080">
    <property type="component" value="Unassembled WGS sequence"/>
</dbReference>
<sequence>MVRPKDKPSLKRKSKDSKQRNCFLKTDSQLGKPRRYSTSEEFPDDNPLLSSQSNPNSGIAMSHTPKQNDEDIQLLLRKLGKSPSTAWLTNPAIMKSPEKTQQNKKNKIQHHEPKNNKIQMDIDSDLYKINQTEKDANNCLRIEKMTVK</sequence>
<dbReference type="AlphaFoldDB" id="A0A4Y2DHM3"/>
<keyword evidence="3" id="KW-1185">Reference proteome</keyword>
<organism evidence="2 3">
    <name type="scientific">Araneus ventricosus</name>
    <name type="common">Orbweaver spider</name>
    <name type="synonym">Epeira ventricosa</name>
    <dbReference type="NCBI Taxonomy" id="182803"/>
    <lineage>
        <taxon>Eukaryota</taxon>
        <taxon>Metazoa</taxon>
        <taxon>Ecdysozoa</taxon>
        <taxon>Arthropoda</taxon>
        <taxon>Chelicerata</taxon>
        <taxon>Arachnida</taxon>
        <taxon>Araneae</taxon>
        <taxon>Araneomorphae</taxon>
        <taxon>Entelegynae</taxon>
        <taxon>Araneoidea</taxon>
        <taxon>Araneidae</taxon>
        <taxon>Araneus</taxon>
    </lineage>
</organism>